<name>A0A4W4HA36_ELEEL</name>
<reference evidence="2" key="2">
    <citation type="journal article" date="2017" name="Sci. Adv.">
        <title>A tail of two voltages: Proteomic comparison of the three electric organs of the electric eel.</title>
        <authorList>
            <person name="Traeger L.L."/>
            <person name="Sabat G."/>
            <person name="Barrett-Wilt G.A."/>
            <person name="Wells G.B."/>
            <person name="Sussman M.R."/>
        </authorList>
    </citation>
    <scope>NUCLEOTIDE SEQUENCE [LARGE SCALE GENOMIC DNA]</scope>
</reference>
<reference evidence="1" key="5">
    <citation type="submission" date="2025-09" db="UniProtKB">
        <authorList>
            <consortium name="Ensembl"/>
        </authorList>
    </citation>
    <scope>IDENTIFICATION</scope>
</reference>
<accession>A0A4W4HA36</accession>
<dbReference type="Ensembl" id="ENSEEET00000048875.2">
    <property type="protein sequence ID" value="ENSEEEP00000048345.2"/>
    <property type="gene ID" value="ENSEEEG00000022769.2"/>
</dbReference>
<reference evidence="1" key="3">
    <citation type="submission" date="2020-05" db="EMBL/GenBank/DDBJ databases">
        <title>Electrophorus electricus (electric eel) genome, fEleEle1, primary haplotype.</title>
        <authorList>
            <person name="Myers G."/>
            <person name="Meyer A."/>
            <person name="Fedrigo O."/>
            <person name="Formenti G."/>
            <person name="Rhie A."/>
            <person name="Tracey A."/>
            <person name="Sims Y."/>
            <person name="Jarvis E.D."/>
        </authorList>
    </citation>
    <scope>NUCLEOTIDE SEQUENCE [LARGE SCALE GENOMIC DNA]</scope>
</reference>
<evidence type="ECO:0000313" key="1">
    <source>
        <dbReference type="Ensembl" id="ENSEEEP00000048345.2"/>
    </source>
</evidence>
<dbReference type="PANTHER" id="PTHR31635:SF196">
    <property type="entry name" value="REVERSE TRANSCRIPTASE DOMAIN-CONTAINING PROTEIN-RELATED"/>
    <property type="match status" value="1"/>
</dbReference>
<keyword evidence="2" id="KW-1185">Reference proteome</keyword>
<protein>
    <recommendedName>
        <fullName evidence="3">Reverse transcriptase domain-containing protein</fullName>
    </recommendedName>
</protein>
<dbReference type="PANTHER" id="PTHR31635">
    <property type="entry name" value="REVERSE TRANSCRIPTASE DOMAIN-CONTAINING PROTEIN-RELATED"/>
    <property type="match status" value="1"/>
</dbReference>
<sequence length="165" mass="18977">MGSPPRGTRQGCPLSPLCAMFIEQLAAIRQNKSIKGLISQNTQHKVSLYADYTITLSNAIPRNLSFAFPLGNIQYKGMTMSFLYPFPLNFKPLLKTEDLHHWTKLFISQLGRITNVKMPILSKINYLFTFRSLFNHPLGGSRSKWKKNLIIQYKVIHRSHITQQK</sequence>
<reference evidence="2" key="1">
    <citation type="journal article" date="2014" name="Science">
        <title>Nonhuman genetics. Genomic basis for the convergent evolution of electric organs.</title>
        <authorList>
            <person name="Gallant J.R."/>
            <person name="Traeger L.L."/>
            <person name="Volkening J.D."/>
            <person name="Moffett H."/>
            <person name="Chen P.H."/>
            <person name="Novina C.D."/>
            <person name="Phillips G.N.Jr."/>
            <person name="Anand R."/>
            <person name="Wells G.B."/>
            <person name="Pinch M."/>
            <person name="Guth R."/>
            <person name="Unguez G.A."/>
            <person name="Albert J.S."/>
            <person name="Zakon H.H."/>
            <person name="Samanta M.P."/>
            <person name="Sussman M.R."/>
        </authorList>
    </citation>
    <scope>NUCLEOTIDE SEQUENCE [LARGE SCALE GENOMIC DNA]</scope>
</reference>
<dbReference type="Proteomes" id="UP000314983">
    <property type="component" value="Chromosome 9"/>
</dbReference>
<reference evidence="1" key="4">
    <citation type="submission" date="2025-08" db="UniProtKB">
        <authorList>
            <consortium name="Ensembl"/>
        </authorList>
    </citation>
    <scope>IDENTIFICATION</scope>
</reference>
<organism evidence="1 2">
    <name type="scientific">Electrophorus electricus</name>
    <name type="common">Electric eel</name>
    <name type="synonym">Gymnotus electricus</name>
    <dbReference type="NCBI Taxonomy" id="8005"/>
    <lineage>
        <taxon>Eukaryota</taxon>
        <taxon>Metazoa</taxon>
        <taxon>Chordata</taxon>
        <taxon>Craniata</taxon>
        <taxon>Vertebrata</taxon>
        <taxon>Euteleostomi</taxon>
        <taxon>Actinopterygii</taxon>
        <taxon>Neopterygii</taxon>
        <taxon>Teleostei</taxon>
        <taxon>Ostariophysi</taxon>
        <taxon>Gymnotiformes</taxon>
        <taxon>Gymnotoidei</taxon>
        <taxon>Gymnotidae</taxon>
        <taxon>Electrophorus</taxon>
    </lineage>
</organism>
<evidence type="ECO:0008006" key="3">
    <source>
        <dbReference type="Google" id="ProtNLM"/>
    </source>
</evidence>
<evidence type="ECO:0000313" key="2">
    <source>
        <dbReference type="Proteomes" id="UP000314983"/>
    </source>
</evidence>
<dbReference type="AlphaFoldDB" id="A0A4W4HA36"/>
<proteinExistence type="predicted"/>